<protein>
    <submittedName>
        <fullName evidence="2">Uncharacterized protein</fullName>
    </submittedName>
</protein>
<feature type="compositionally biased region" description="Gly residues" evidence="1">
    <location>
        <begin position="239"/>
        <end position="265"/>
    </location>
</feature>
<keyword evidence="3" id="KW-1185">Reference proteome</keyword>
<feature type="compositionally biased region" description="Basic and acidic residues" evidence="1">
    <location>
        <begin position="178"/>
        <end position="189"/>
    </location>
</feature>
<dbReference type="AlphaFoldDB" id="A0A0G4GBJ4"/>
<dbReference type="InParanoid" id="A0A0G4GBJ4"/>
<gene>
    <name evidence="2" type="ORF">Vbra_17374</name>
</gene>
<dbReference type="VEuPathDB" id="CryptoDB:Vbra_17374"/>
<feature type="region of interest" description="Disordered" evidence="1">
    <location>
        <begin position="124"/>
        <end position="266"/>
    </location>
</feature>
<reference evidence="2 3" key="1">
    <citation type="submission" date="2014-11" db="EMBL/GenBank/DDBJ databases">
        <authorList>
            <person name="Zhu J."/>
            <person name="Qi W."/>
            <person name="Song R."/>
        </authorList>
    </citation>
    <scope>NUCLEOTIDE SEQUENCE [LARGE SCALE GENOMIC DNA]</scope>
</reference>
<proteinExistence type="predicted"/>
<sequence length="354" mass="38404">MLSHAASGVLAEISQLPTSLIRACWSSAACVGGAARPVDERRVWRPLRCTHSVVRSGADLFFRRTEICAIRRSDLDDAPFFAHPSAHLVPISAPSGLRVLQTKVGTVSGPPATAADTTTAAATMDDTAQRQQHDTVEEEEEVQEQDPFHRITRNRKRQQDKQPILPSYAEGRPLYRLAEQKQKQQKAKETPQQPKNKKRTIEIAAKSVPKSAAKRKKATGASSASSSRQASTSASGSASAGGGRLGGRGGRGHGRGAGGGGGRGRVQGTPLVQLTLQQVVRVFASDPDEVMSGMALKLKKYKMSGRALQTMSELDDEKMYEHMQEWLDLDYGEQLTLKQWVEDAAQHGVHVPPE</sequence>
<accession>A0A0G4GBJ4</accession>
<dbReference type="EMBL" id="CDMY01000613">
    <property type="protein sequence ID" value="CEM26367.1"/>
    <property type="molecule type" value="Genomic_DNA"/>
</dbReference>
<evidence type="ECO:0000313" key="3">
    <source>
        <dbReference type="Proteomes" id="UP000041254"/>
    </source>
</evidence>
<dbReference type="Proteomes" id="UP000041254">
    <property type="component" value="Unassembled WGS sequence"/>
</dbReference>
<feature type="compositionally biased region" description="Low complexity" evidence="1">
    <location>
        <begin position="219"/>
        <end position="238"/>
    </location>
</feature>
<organism evidence="2 3">
    <name type="scientific">Vitrella brassicaformis (strain CCMP3155)</name>
    <dbReference type="NCBI Taxonomy" id="1169540"/>
    <lineage>
        <taxon>Eukaryota</taxon>
        <taxon>Sar</taxon>
        <taxon>Alveolata</taxon>
        <taxon>Colpodellida</taxon>
        <taxon>Vitrellaceae</taxon>
        <taxon>Vitrella</taxon>
    </lineage>
</organism>
<evidence type="ECO:0000256" key="1">
    <source>
        <dbReference type="SAM" id="MobiDB-lite"/>
    </source>
</evidence>
<evidence type="ECO:0000313" key="2">
    <source>
        <dbReference type="EMBL" id="CEM26367.1"/>
    </source>
</evidence>
<name>A0A0G4GBJ4_VITBC</name>